<evidence type="ECO:0000313" key="1">
    <source>
        <dbReference type="EMBL" id="GAA0925139.1"/>
    </source>
</evidence>
<gene>
    <name evidence="1" type="ORF">GCM10009560_26420</name>
</gene>
<comment type="caution">
    <text evidence="1">The sequence shown here is derived from an EMBL/GenBank/DDBJ whole genome shotgun (WGS) entry which is preliminary data.</text>
</comment>
<dbReference type="Proteomes" id="UP001501578">
    <property type="component" value="Unassembled WGS sequence"/>
</dbReference>
<dbReference type="InterPro" id="IPR004401">
    <property type="entry name" value="YbaB/EbfC"/>
</dbReference>
<organism evidence="1 2">
    <name type="scientific">Nonomuraea longicatena</name>
    <dbReference type="NCBI Taxonomy" id="83682"/>
    <lineage>
        <taxon>Bacteria</taxon>
        <taxon>Bacillati</taxon>
        <taxon>Actinomycetota</taxon>
        <taxon>Actinomycetes</taxon>
        <taxon>Streptosporangiales</taxon>
        <taxon>Streptosporangiaceae</taxon>
        <taxon>Nonomuraea</taxon>
    </lineage>
</organism>
<protein>
    <recommendedName>
        <fullName evidence="3">YbaB/EbfC family nucleoid-associated protein</fullName>
    </recommendedName>
</protein>
<keyword evidence="2" id="KW-1185">Reference proteome</keyword>
<evidence type="ECO:0000313" key="2">
    <source>
        <dbReference type="Proteomes" id="UP001501578"/>
    </source>
</evidence>
<proteinExistence type="predicted"/>
<reference evidence="2" key="1">
    <citation type="journal article" date="2019" name="Int. J. Syst. Evol. Microbiol.">
        <title>The Global Catalogue of Microorganisms (GCM) 10K type strain sequencing project: providing services to taxonomists for standard genome sequencing and annotation.</title>
        <authorList>
            <consortium name="The Broad Institute Genomics Platform"/>
            <consortium name="The Broad Institute Genome Sequencing Center for Infectious Disease"/>
            <person name="Wu L."/>
            <person name="Ma J."/>
        </authorList>
    </citation>
    <scope>NUCLEOTIDE SEQUENCE [LARGE SCALE GENOMIC DNA]</scope>
    <source>
        <strain evidence="2">JCM 11136</strain>
    </source>
</reference>
<dbReference type="EMBL" id="BAAAHQ010000011">
    <property type="protein sequence ID" value="GAA0925139.1"/>
    <property type="molecule type" value="Genomic_DNA"/>
</dbReference>
<dbReference type="Gene3D" id="3.30.1310.10">
    <property type="entry name" value="Nucleoid-associated protein YbaB-like domain"/>
    <property type="match status" value="1"/>
</dbReference>
<dbReference type="InterPro" id="IPR036894">
    <property type="entry name" value="YbaB-like_sf"/>
</dbReference>
<dbReference type="RefSeq" id="WP_343950108.1">
    <property type="nucleotide sequence ID" value="NZ_BAAAHQ010000011.1"/>
</dbReference>
<evidence type="ECO:0008006" key="3">
    <source>
        <dbReference type="Google" id="ProtNLM"/>
    </source>
</evidence>
<sequence length="124" mass="13384">MFQGAIDELAEEYNRRLRQVQETYSKLDELEVIAQSADGMVTAKVGPGGQVRGIKLDPRVYRKLSPSELSAAIMDQIGSATAQIAARTEELVSPLMPEGLSYEAAFGPGSGLEAFMPKPVEPQS</sequence>
<name>A0ABP3ZPW5_9ACTN</name>
<dbReference type="SUPFAM" id="SSF82607">
    <property type="entry name" value="YbaB-like"/>
    <property type="match status" value="1"/>
</dbReference>
<dbReference type="Pfam" id="PF02575">
    <property type="entry name" value="YbaB_DNA_bd"/>
    <property type="match status" value="1"/>
</dbReference>
<accession>A0ABP3ZPW5</accession>